<gene>
    <name evidence="2" type="ORF">LCGC14_0458060</name>
</gene>
<sequence>MVSGSRELSSGRGTTPSVVVRDDPRVKVLEDQLAALQALVAGQQSKTDAVEARVLALETPKPGPG</sequence>
<dbReference type="AlphaFoldDB" id="A0A0F9VPV2"/>
<evidence type="ECO:0000313" key="2">
    <source>
        <dbReference type="EMBL" id="KKN67773.1"/>
    </source>
</evidence>
<feature type="compositionally biased region" description="Polar residues" evidence="1">
    <location>
        <begin position="1"/>
        <end position="17"/>
    </location>
</feature>
<evidence type="ECO:0000256" key="1">
    <source>
        <dbReference type="SAM" id="MobiDB-lite"/>
    </source>
</evidence>
<accession>A0A0F9VPV2</accession>
<protein>
    <submittedName>
        <fullName evidence="2">Uncharacterized protein</fullName>
    </submittedName>
</protein>
<organism evidence="2">
    <name type="scientific">marine sediment metagenome</name>
    <dbReference type="NCBI Taxonomy" id="412755"/>
    <lineage>
        <taxon>unclassified sequences</taxon>
        <taxon>metagenomes</taxon>
        <taxon>ecological metagenomes</taxon>
    </lineage>
</organism>
<dbReference type="EMBL" id="LAZR01000466">
    <property type="protein sequence ID" value="KKN67773.1"/>
    <property type="molecule type" value="Genomic_DNA"/>
</dbReference>
<feature type="region of interest" description="Disordered" evidence="1">
    <location>
        <begin position="1"/>
        <end position="20"/>
    </location>
</feature>
<proteinExistence type="predicted"/>
<reference evidence="2" key="1">
    <citation type="journal article" date="2015" name="Nature">
        <title>Complex archaea that bridge the gap between prokaryotes and eukaryotes.</title>
        <authorList>
            <person name="Spang A."/>
            <person name="Saw J.H."/>
            <person name="Jorgensen S.L."/>
            <person name="Zaremba-Niedzwiedzka K."/>
            <person name="Martijn J."/>
            <person name="Lind A.E."/>
            <person name="van Eijk R."/>
            <person name="Schleper C."/>
            <person name="Guy L."/>
            <person name="Ettema T.J."/>
        </authorList>
    </citation>
    <scope>NUCLEOTIDE SEQUENCE</scope>
</reference>
<comment type="caution">
    <text evidence="2">The sequence shown here is derived from an EMBL/GenBank/DDBJ whole genome shotgun (WGS) entry which is preliminary data.</text>
</comment>
<name>A0A0F9VPV2_9ZZZZ</name>